<sequence length="680" mass="74384">MLLSAIPRSSSNSLLLLRNHTLTSTSSPATNNLLSTTTTLKPLLRAPTAPSASSLTTSSGNLENPIHYVTHSLSDSDDEEAGGGSELVSSASAVASAIRKGSSSPVEFVQKMEQGHNSKTKLVLPSPDFQRLCVQQLDLFRRIVDPDAILSVYVRPAGSYVMDRLELRRVTSYPGVNASSSDILILVANFNIPTGLRAAEAALSSKQAECVAEHRAVVFPMVKHPFVVGFLVAELPMVEMDISCANGESDLISPEEAYASSSDSFKNSKSWSIQTLNDEPSRMFNFTAEQRLNAIDISHTLAMAYVMDQKALLLQQSSWQNNVRMTTLVEQIRGPLSSIRTLSKMLSIHTKRSEIAYDIVEDIMVQGDSMRDALQELQDAVYLTKALSLSLFLSSVCVCGWFICLVNFDVAFFQGTIFLFLKWLFSIEDYLANIVRYNEETMKKIHNSAYGPEPMRSQLPEDLLNDSSNKLQTSGKQRFLNPASKDMEMPMPPLALSPLQQHGIRPCNVSEVLSDLVEAAIPLANKQQRSLELSELSQSLQVAIEESVLRQALSNLIEGALLRTHVGGKVEIVSTGAPAGGALVVIDDDGPDMHYMTQMRALIPFGAELFSENMVEDNMTWNFVAGLTVAREILENYGCVVRVISPRISDAALGTGGTRIELWLPSFAALSDQSGLTHDA</sequence>
<dbReference type="InterPro" id="IPR036890">
    <property type="entry name" value="HATPase_C_sf"/>
</dbReference>
<gene>
    <name evidence="1" type="ORF">SADUNF_Sadunf10G0021500</name>
</gene>
<comment type="caution">
    <text evidence="1">The sequence shown here is derived from an EMBL/GenBank/DDBJ whole genome shotgun (WGS) entry which is preliminary data.</text>
</comment>
<reference evidence="1 2" key="1">
    <citation type="submission" date="2020-10" db="EMBL/GenBank/DDBJ databases">
        <title>Plant Genome Project.</title>
        <authorList>
            <person name="Zhang R.-G."/>
        </authorList>
    </citation>
    <scope>NUCLEOTIDE SEQUENCE [LARGE SCALE GENOMIC DNA]</scope>
    <source>
        <strain evidence="1">FAFU-HL-1</strain>
        <tissue evidence="1">Leaf</tissue>
    </source>
</reference>
<evidence type="ECO:0008006" key="3">
    <source>
        <dbReference type="Google" id="ProtNLM"/>
    </source>
</evidence>
<dbReference type="PANTHER" id="PTHR48206">
    <property type="entry name" value="CHLOROPLAST SENSOR KINASE, CHLOROPLASTIC"/>
    <property type="match status" value="1"/>
</dbReference>
<dbReference type="AlphaFoldDB" id="A0A835JQH8"/>
<evidence type="ECO:0000313" key="2">
    <source>
        <dbReference type="Proteomes" id="UP000657918"/>
    </source>
</evidence>
<dbReference type="OrthoDB" id="43364at2759"/>
<dbReference type="InterPro" id="IPR053334">
    <property type="entry name" value="Chloroplast_Sensor_Kinase"/>
</dbReference>
<dbReference type="SUPFAM" id="SSF55874">
    <property type="entry name" value="ATPase domain of HSP90 chaperone/DNA topoisomerase II/histidine kinase"/>
    <property type="match status" value="1"/>
</dbReference>
<keyword evidence="2" id="KW-1185">Reference proteome</keyword>
<dbReference type="Proteomes" id="UP000657918">
    <property type="component" value="Unassembled WGS sequence"/>
</dbReference>
<dbReference type="PANTHER" id="PTHR48206:SF1">
    <property type="entry name" value="CHLOROPLAST SENSOR KINASE, CHLOROPLASTIC"/>
    <property type="match status" value="1"/>
</dbReference>
<dbReference type="EMBL" id="JADGMS010000010">
    <property type="protein sequence ID" value="KAF9673411.1"/>
    <property type="molecule type" value="Genomic_DNA"/>
</dbReference>
<organism evidence="1 2">
    <name type="scientific">Salix dunnii</name>
    <dbReference type="NCBI Taxonomy" id="1413687"/>
    <lineage>
        <taxon>Eukaryota</taxon>
        <taxon>Viridiplantae</taxon>
        <taxon>Streptophyta</taxon>
        <taxon>Embryophyta</taxon>
        <taxon>Tracheophyta</taxon>
        <taxon>Spermatophyta</taxon>
        <taxon>Magnoliopsida</taxon>
        <taxon>eudicotyledons</taxon>
        <taxon>Gunneridae</taxon>
        <taxon>Pentapetalae</taxon>
        <taxon>rosids</taxon>
        <taxon>fabids</taxon>
        <taxon>Malpighiales</taxon>
        <taxon>Salicaceae</taxon>
        <taxon>Saliceae</taxon>
        <taxon>Salix</taxon>
    </lineage>
</organism>
<protein>
    <recommendedName>
        <fullName evidence="3">Chloroplast sensor kinase, chloroplastic</fullName>
    </recommendedName>
</protein>
<accession>A0A835JQH8</accession>
<proteinExistence type="predicted"/>
<evidence type="ECO:0000313" key="1">
    <source>
        <dbReference type="EMBL" id="KAF9673411.1"/>
    </source>
</evidence>
<name>A0A835JQH8_9ROSI</name>
<dbReference type="Gene3D" id="3.30.565.10">
    <property type="entry name" value="Histidine kinase-like ATPase, C-terminal domain"/>
    <property type="match status" value="1"/>
</dbReference>